<comment type="subcellular location">
    <subcellularLocation>
        <location evidence="1">Membrane</location>
        <topology evidence="1">Single-pass membrane protein</topology>
    </subcellularLocation>
</comment>
<dbReference type="PANTHER" id="PTHR36985:SF1">
    <property type="entry name" value="TRANSLOCATION AND ASSEMBLY MODULE SUBUNIT TAMB"/>
    <property type="match status" value="1"/>
</dbReference>
<feature type="region of interest" description="Disordered" evidence="5">
    <location>
        <begin position="1457"/>
        <end position="1484"/>
    </location>
</feature>
<proteinExistence type="predicted"/>
<dbReference type="InterPro" id="IPR007452">
    <property type="entry name" value="TamB_C"/>
</dbReference>
<keyword evidence="8" id="KW-1185">Reference proteome</keyword>
<keyword evidence="3" id="KW-1133">Transmembrane helix</keyword>
<feature type="domain" description="Translocation and assembly module TamB C-terminal" evidence="6">
    <location>
        <begin position="1002"/>
        <end position="1439"/>
    </location>
</feature>
<evidence type="ECO:0000256" key="5">
    <source>
        <dbReference type="SAM" id="MobiDB-lite"/>
    </source>
</evidence>
<dbReference type="Pfam" id="PF04357">
    <property type="entry name" value="TamB"/>
    <property type="match status" value="1"/>
</dbReference>
<evidence type="ECO:0000259" key="6">
    <source>
        <dbReference type="Pfam" id="PF04357"/>
    </source>
</evidence>
<evidence type="ECO:0000313" key="7">
    <source>
        <dbReference type="EMBL" id="PTR00783.1"/>
    </source>
</evidence>
<accession>A0A2T5JED2</accession>
<reference evidence="7 8" key="1">
    <citation type="submission" date="2018-04" db="EMBL/GenBank/DDBJ databases">
        <title>Genomic Encyclopedia of Archaeal and Bacterial Type Strains, Phase II (KMG-II): from individual species to whole genera.</title>
        <authorList>
            <person name="Goeker M."/>
        </authorList>
    </citation>
    <scope>NUCLEOTIDE SEQUENCE [LARGE SCALE GENOMIC DNA]</scope>
    <source>
        <strain evidence="7 8">DSM 26809</strain>
    </source>
</reference>
<dbReference type="OrthoDB" id="9811276at2"/>
<sequence length="1484" mass="165503">MLSVLLLVLQFKPVQTWMAKKTAAYLSKELKTTIGIKSLDIRPFTSVRLEGLYVMDRQHDTLLNTPLLSVAINKFSIFNSIKQRRLNFNDIQLDNGSFYLKKLKDSTTNLDFVIDYFNSPDTVKRPPRPWTLIFGRVAVNNLHFRYKNYLRDTIISNRINFNDIDVRAFTAEVFGMDIKHHIFKGDVRHLSFREKSGFTLKNLTAQATVDTNQILLKKLSIITPQTHLKDYFRMRFKKFSDMDEDFEDRVMMDADFKSSQVASKDIAYFTSGLEKTSFDLGIDGKVKGLVRNLKATGLTITGGQATYISGDFNLKGLPDWDNTFLELKINQVASNRRDLEYLYNRFVGATNRKLPDVVGKFGNFNFKGRFTGFQNDFVAYGEFKTALGRFESDVNLKISKAGIPAYSGNIKAYDFALGKLIDESDIGRTTFVADVKGSGDELKNLAEQVDARLTYFDYKGYRYNNILTKGSIQKKVFAGHVTVDDRYLKLDVKGSADLNPVRPVYDLNASISDAHLHTLHFLKDTIIISAQLNTHFAVKSLSDIEGHVLLSSMRIIDPRNNIVVDSVQLTASGKGRDRLISLQSPMADGSIKGNFDVATLPSYFKTIVKKYIPSIKTDITPFKSQDFDFNLKVKDITPLAVIFVPSLRIPEPGTFVGQFNSATDQASLSGYIKTIEYGGMTFHDLILDENTSDTFLGLNVSLSKIDLSKSLFIKNINIANTLKKDSLNFNIKLSDKDATNQLDLYGLVEFGRDTTAKLKLLPSDVILEHQPWKIQEQVRIRLLDGKTQVSGFEMSNGAQKVRINGFISDNPADKLKVDFDHFSMATLNQLAKASDIALHGTMNGNVTLSEITKSPAFEANLGIDSLTMNKTLVGDVKILSSLDNGRKQADVKMNIMNRGLETMNIAGVYDMTEGTKNALNFDVKMDQTEAIIFSPFIKDLVTEVNGTISTDLKLTGPANNPQLNGKVTLSNTGVKVNYLQAAYTLNDQLTVDNSVVKIKDLKLRDARGGEGVANGTVNLNNISNPDLDISVKATNLMALNTTFKDNHRYYGTAYATGDFYFSGPTDNMSIDIDASTNDGTVFNIPLNTSSTATEYDFIHYASHKDTVEQHIETVNAFKGVTLNMNLKVDEKSLVKISTDYGRLEGRGIANDLQLKINSLGDFEMFGDYLIQSGKFEFTAKDFISKNFTVNQGGTIRWTGNPNNAGINLKAIYEVRTGINNLYSAAGQQLATGDQQKLVQAELILTNTLLQPTINFDFSFPTDPSIKEDLATYLNDENNRNQQALSLIIRRQFAPGTGSNNLSNEVAQTAEQAVSEFAFNKLNTFISQSNIKNIDINIRSASDASATLHFWNDRIILNGSLYSSNGTNNLFNSSSSSFFNADANSFVKDFEADFLIRKDGRLRLRYSYRVLNTTTLNSLIGSSSQVLYVNGVGLVYQRDFDTFGEFIRAIFLRGHKRPASGNTPPATTAPPPLPYQGNSKKEEED</sequence>
<dbReference type="GO" id="GO:0009306">
    <property type="term" value="P:protein secretion"/>
    <property type="evidence" value="ECO:0007669"/>
    <property type="project" value="InterPro"/>
</dbReference>
<comment type="caution">
    <text evidence="7">The sequence shown here is derived from an EMBL/GenBank/DDBJ whole genome shotgun (WGS) entry which is preliminary data.</text>
</comment>
<evidence type="ECO:0000313" key="8">
    <source>
        <dbReference type="Proteomes" id="UP000244168"/>
    </source>
</evidence>
<dbReference type="Proteomes" id="UP000244168">
    <property type="component" value="Unassembled WGS sequence"/>
</dbReference>
<evidence type="ECO:0000256" key="1">
    <source>
        <dbReference type="ARBA" id="ARBA00004167"/>
    </source>
</evidence>
<organism evidence="7 8">
    <name type="scientific">Mucilaginibacter yixingensis</name>
    <dbReference type="NCBI Taxonomy" id="1295612"/>
    <lineage>
        <taxon>Bacteria</taxon>
        <taxon>Pseudomonadati</taxon>
        <taxon>Bacteroidota</taxon>
        <taxon>Sphingobacteriia</taxon>
        <taxon>Sphingobacteriales</taxon>
        <taxon>Sphingobacteriaceae</taxon>
        <taxon>Mucilaginibacter</taxon>
    </lineage>
</organism>
<keyword evidence="4" id="KW-0472">Membrane</keyword>
<evidence type="ECO:0000256" key="4">
    <source>
        <dbReference type="ARBA" id="ARBA00023136"/>
    </source>
</evidence>
<dbReference type="RefSeq" id="WP_107826233.1">
    <property type="nucleotide sequence ID" value="NZ_CP160205.1"/>
</dbReference>
<gene>
    <name evidence="7" type="ORF">C8P68_10110</name>
</gene>
<keyword evidence="2" id="KW-0812">Transmembrane</keyword>
<name>A0A2T5JED2_9SPHI</name>
<protein>
    <submittedName>
        <fullName evidence="7">Uncharacterized protein DUF490</fullName>
    </submittedName>
</protein>
<evidence type="ECO:0000256" key="2">
    <source>
        <dbReference type="ARBA" id="ARBA00022692"/>
    </source>
</evidence>
<dbReference type="GO" id="GO:0005886">
    <property type="term" value="C:plasma membrane"/>
    <property type="evidence" value="ECO:0007669"/>
    <property type="project" value="InterPro"/>
</dbReference>
<evidence type="ECO:0000256" key="3">
    <source>
        <dbReference type="ARBA" id="ARBA00022989"/>
    </source>
</evidence>
<dbReference type="EMBL" id="QAOQ01000001">
    <property type="protein sequence ID" value="PTR00783.1"/>
    <property type="molecule type" value="Genomic_DNA"/>
</dbReference>
<dbReference type="PANTHER" id="PTHR36985">
    <property type="entry name" value="TRANSLOCATION AND ASSEMBLY MODULE SUBUNIT TAMB"/>
    <property type="match status" value="1"/>
</dbReference>